<accession>A0A2X0IGB3</accession>
<comment type="caution">
    <text evidence="3">The sequence shown here is derived from an EMBL/GenBank/DDBJ whole genome shotgun (WGS) entry which is preliminary data.</text>
</comment>
<gene>
    <name evidence="3" type="ORF">DN069_21470</name>
</gene>
<feature type="coiled-coil region" evidence="1">
    <location>
        <begin position="136"/>
        <end position="177"/>
    </location>
</feature>
<evidence type="ECO:0000313" key="4">
    <source>
        <dbReference type="Proteomes" id="UP000248889"/>
    </source>
</evidence>
<protein>
    <submittedName>
        <fullName evidence="3">Uncharacterized protein</fullName>
    </submittedName>
</protein>
<keyword evidence="1" id="KW-0175">Coiled coil</keyword>
<evidence type="ECO:0000256" key="1">
    <source>
        <dbReference type="SAM" id="Coils"/>
    </source>
</evidence>
<keyword evidence="2" id="KW-0812">Transmembrane</keyword>
<organism evidence="3 4">
    <name type="scientific">Streptacidiphilus pinicola</name>
    <dbReference type="NCBI Taxonomy" id="2219663"/>
    <lineage>
        <taxon>Bacteria</taxon>
        <taxon>Bacillati</taxon>
        <taxon>Actinomycetota</taxon>
        <taxon>Actinomycetes</taxon>
        <taxon>Kitasatosporales</taxon>
        <taxon>Streptomycetaceae</taxon>
        <taxon>Streptacidiphilus</taxon>
    </lineage>
</organism>
<evidence type="ECO:0000256" key="2">
    <source>
        <dbReference type="SAM" id="Phobius"/>
    </source>
</evidence>
<evidence type="ECO:0000313" key="3">
    <source>
        <dbReference type="EMBL" id="RAG83567.1"/>
    </source>
</evidence>
<keyword evidence="2" id="KW-1133">Transmembrane helix</keyword>
<name>A0A2X0IGB3_9ACTN</name>
<dbReference type="EMBL" id="QKYN01000084">
    <property type="protein sequence ID" value="RAG83567.1"/>
    <property type="molecule type" value="Genomic_DNA"/>
</dbReference>
<keyword evidence="4" id="KW-1185">Reference proteome</keyword>
<proteinExistence type="predicted"/>
<sequence length="230" mass="25714">MTRRSTTLRRLWRRWLWYFDGPLAEKLPDAAGFWRQEWALMKLMAFALLPCAVFGGGGMLIGVSLIDTDGGHGSFAPVSTTAEGLMIGGWVLGFLLTLMFFWLGRRARRAEEQGPSRLEQLSQALREATDASRKALGTAESVFQELREEMDSQTAELKRLETDTAASRDEAERWRRTAAVTREQAEAVVDGLGETVVRRTDRTTWVATAVAVIASVIVAMFAEYLVIKPR</sequence>
<dbReference type="AlphaFoldDB" id="A0A2X0IGB3"/>
<feature type="transmembrane region" description="Helical" evidence="2">
    <location>
        <begin position="205"/>
        <end position="227"/>
    </location>
</feature>
<keyword evidence="2" id="KW-0472">Membrane</keyword>
<dbReference type="Proteomes" id="UP000248889">
    <property type="component" value="Unassembled WGS sequence"/>
</dbReference>
<feature type="transmembrane region" description="Helical" evidence="2">
    <location>
        <begin position="85"/>
        <end position="103"/>
    </location>
</feature>
<feature type="transmembrane region" description="Helical" evidence="2">
    <location>
        <begin position="43"/>
        <end position="65"/>
    </location>
</feature>
<reference evidence="3 4" key="1">
    <citation type="submission" date="2018-06" db="EMBL/GenBank/DDBJ databases">
        <title>Streptacidiphilus pinicola sp. nov., isolated from pine grove soil.</title>
        <authorList>
            <person name="Roh S.G."/>
            <person name="Park S."/>
            <person name="Kim M.-K."/>
            <person name="Yun B.-R."/>
            <person name="Park J."/>
            <person name="Kim M.J."/>
            <person name="Kim Y.S."/>
            <person name="Kim S.B."/>
        </authorList>
    </citation>
    <scope>NUCLEOTIDE SEQUENCE [LARGE SCALE GENOMIC DNA]</scope>
    <source>
        <strain evidence="3 4">MMS16-CNU450</strain>
    </source>
</reference>